<keyword evidence="1" id="KW-0732">Signal</keyword>
<evidence type="ECO:0008006" key="4">
    <source>
        <dbReference type="Google" id="ProtNLM"/>
    </source>
</evidence>
<evidence type="ECO:0000313" key="3">
    <source>
        <dbReference type="Proteomes" id="UP001295423"/>
    </source>
</evidence>
<dbReference type="Proteomes" id="UP001295423">
    <property type="component" value="Unassembled WGS sequence"/>
</dbReference>
<proteinExistence type="predicted"/>
<comment type="caution">
    <text evidence="2">The sequence shown here is derived from an EMBL/GenBank/DDBJ whole genome shotgun (WGS) entry which is preliminary data.</text>
</comment>
<dbReference type="InterPro" id="IPR027417">
    <property type="entry name" value="P-loop_NTPase"/>
</dbReference>
<dbReference type="EMBL" id="CAKOGP040002325">
    <property type="protein sequence ID" value="CAJ1967376.1"/>
    <property type="molecule type" value="Genomic_DNA"/>
</dbReference>
<keyword evidence="3" id="KW-1185">Reference proteome</keyword>
<reference evidence="2" key="1">
    <citation type="submission" date="2023-08" db="EMBL/GenBank/DDBJ databases">
        <authorList>
            <person name="Audoor S."/>
            <person name="Bilcke G."/>
        </authorList>
    </citation>
    <scope>NUCLEOTIDE SEQUENCE</scope>
</reference>
<protein>
    <recommendedName>
        <fullName evidence="4">Protein xylosyltransferase</fullName>
    </recommendedName>
</protein>
<dbReference type="Pfam" id="PF03567">
    <property type="entry name" value="Sulfotransfer_2"/>
    <property type="match status" value="1"/>
</dbReference>
<feature type="signal peptide" evidence="1">
    <location>
        <begin position="1"/>
        <end position="18"/>
    </location>
</feature>
<dbReference type="Gene3D" id="3.40.50.300">
    <property type="entry name" value="P-loop containing nucleotide triphosphate hydrolases"/>
    <property type="match status" value="1"/>
</dbReference>
<evidence type="ECO:0000313" key="2">
    <source>
        <dbReference type="EMBL" id="CAJ1967376.1"/>
    </source>
</evidence>
<accession>A0AAD2GAA9</accession>
<dbReference type="AlphaFoldDB" id="A0AAD2GAA9"/>
<feature type="chain" id="PRO_5042141263" description="Protein xylosyltransferase" evidence="1">
    <location>
        <begin position="19"/>
        <end position="357"/>
    </location>
</feature>
<dbReference type="InterPro" id="IPR005331">
    <property type="entry name" value="Sulfotransferase"/>
</dbReference>
<organism evidence="2 3">
    <name type="scientific">Cylindrotheca closterium</name>
    <dbReference type="NCBI Taxonomy" id="2856"/>
    <lineage>
        <taxon>Eukaryota</taxon>
        <taxon>Sar</taxon>
        <taxon>Stramenopiles</taxon>
        <taxon>Ochrophyta</taxon>
        <taxon>Bacillariophyta</taxon>
        <taxon>Bacillariophyceae</taxon>
        <taxon>Bacillariophycidae</taxon>
        <taxon>Bacillariales</taxon>
        <taxon>Bacillariaceae</taxon>
        <taxon>Cylindrotheca</taxon>
    </lineage>
</organism>
<name>A0AAD2GAA9_9STRA</name>
<dbReference type="GO" id="GO:0016020">
    <property type="term" value="C:membrane"/>
    <property type="evidence" value="ECO:0007669"/>
    <property type="project" value="InterPro"/>
</dbReference>
<gene>
    <name evidence="2" type="ORF">CYCCA115_LOCUS22744</name>
</gene>
<sequence>MFVALFLWISTGGFLVWRKPKSVDPLPTTPFDDNRKQTTPLRMASNQNEAVSGIVYVHVGKTGGEWIKTQLKMVCKTRRNRNIRAVCLQKKYPTFLSKLAVGYIHTSTMYIDADVQKPRQTIPRTKSIRDASGAFSHYLFSIRHPLRRLVSWYTYNHPKSCDEREPHSPSCKTSAWKTSFYDCFPRLQDLANHIQPADRTDMQGDDCTKTFWNGWYARGDNVEPKDSNHLHWNYQYYWNETMVQTPNKKLLVIRLESIEKDLVSLEVCLGNDPMAASKIFWHPPDSFHFVRGGAPSQLDKTGTHSLCCLLFQEMTLYRELLQQAGNPLEKKEQSLQQVHDLCQFSNWDEMKLECSMK</sequence>
<evidence type="ECO:0000256" key="1">
    <source>
        <dbReference type="SAM" id="SignalP"/>
    </source>
</evidence>
<dbReference type="GO" id="GO:0008146">
    <property type="term" value="F:sulfotransferase activity"/>
    <property type="evidence" value="ECO:0007669"/>
    <property type="project" value="InterPro"/>
</dbReference>